<protein>
    <recommendedName>
        <fullName evidence="4">Peptidoglycan binding domain-containing protein</fullName>
    </recommendedName>
</protein>
<feature type="chain" id="PRO_5013145171" description="Peptidoglycan binding domain-containing protein" evidence="1">
    <location>
        <begin position="20"/>
        <end position="438"/>
    </location>
</feature>
<keyword evidence="1" id="KW-0732">Signal</keyword>
<sequence length="438" mass="47004">MRRLAWIMMAAGLPATGFAQDAVIRIEAKRSEAAAAQAAANWDERFDDVVTFDLPRGWTAIGLGPFSPEEAEKRLQDMKSAQQIPQDSFVAIPGDDVILTPFAADAREALSEGELAPAAKDTATPVELPTGSYIRLQSLQSEAEARDALEEWRKTFPAAGLWALGNGWYSVALGPMTPEAAQGWLRAFNASGDVPGDAFASEAVEMGDILIEGQDPQLGLGEAVALPPLDQVQRVLKWAGRYDGDIDGKTGPMTRKAIATAVSDLRVSPDAGATIAELMRQRDAWRVEMGLSTLRDEATGLSLSAPMEKLSFDRAERALSIYKPRNGSGAALILFSQPGGQQELQDLAGLVTALGWVPRPERMVERGHILLRGANDDHISHAEGWVRDGRAEGFVLIWPGSDAQNQARIAAEITDSLTRHAPGANEARIADPATALTP</sequence>
<organism evidence="2 3">
    <name type="scientific">Paracoccus seriniphilus</name>
    <dbReference type="NCBI Taxonomy" id="184748"/>
    <lineage>
        <taxon>Bacteria</taxon>
        <taxon>Pseudomonadati</taxon>
        <taxon>Pseudomonadota</taxon>
        <taxon>Alphaproteobacteria</taxon>
        <taxon>Rhodobacterales</taxon>
        <taxon>Paracoccaceae</taxon>
        <taxon>Paracoccus</taxon>
    </lineage>
</organism>
<evidence type="ECO:0000256" key="1">
    <source>
        <dbReference type="SAM" id="SignalP"/>
    </source>
</evidence>
<dbReference type="RefSeq" id="WP_089343479.1">
    <property type="nucleotide sequence ID" value="NZ_CP067129.1"/>
</dbReference>
<keyword evidence="3" id="KW-1185">Reference proteome</keyword>
<reference evidence="2 3" key="1">
    <citation type="submission" date="2017-07" db="EMBL/GenBank/DDBJ databases">
        <authorList>
            <person name="Sun Z.S."/>
            <person name="Albrecht U."/>
            <person name="Echele G."/>
            <person name="Lee C.C."/>
        </authorList>
    </citation>
    <scope>NUCLEOTIDE SEQUENCE [LARGE SCALE GENOMIC DNA]</scope>
    <source>
        <strain evidence="2 3">DSM 14827</strain>
    </source>
</reference>
<gene>
    <name evidence="2" type="ORF">SAMN05444959_103187</name>
</gene>
<evidence type="ECO:0000313" key="2">
    <source>
        <dbReference type="EMBL" id="SNT72689.1"/>
    </source>
</evidence>
<name>A0A239PQX5_9RHOB</name>
<evidence type="ECO:0008006" key="4">
    <source>
        <dbReference type="Google" id="ProtNLM"/>
    </source>
</evidence>
<proteinExistence type="predicted"/>
<dbReference type="Proteomes" id="UP000198307">
    <property type="component" value="Unassembled WGS sequence"/>
</dbReference>
<dbReference type="EMBL" id="FZQB01000003">
    <property type="protein sequence ID" value="SNT72689.1"/>
    <property type="molecule type" value="Genomic_DNA"/>
</dbReference>
<evidence type="ECO:0000313" key="3">
    <source>
        <dbReference type="Proteomes" id="UP000198307"/>
    </source>
</evidence>
<dbReference type="AlphaFoldDB" id="A0A239PQX5"/>
<feature type="signal peptide" evidence="1">
    <location>
        <begin position="1"/>
        <end position="19"/>
    </location>
</feature>
<accession>A0A239PQX5</accession>
<dbReference type="OrthoDB" id="6810892at2"/>